<proteinExistence type="predicted"/>
<evidence type="ECO:0000313" key="1">
    <source>
        <dbReference type="EMBL" id="CAG8783089.1"/>
    </source>
</evidence>
<sequence length="262" mass="30463">MADKELLETLYSNDIIQLNKVPQNLQPKQNLEDSTFWDSFQVALFSNKKGSNEYLEKLKRHLRQGYKEELIVREDGRVEHNPSTGDDISQAVKNLSGTAVANIELDHDDNNSKVKTIPINDVNDYKEDNELNFFFFVFKKKILIVRKRLKIKGNINVDQDSLVIISIPSMVDVEFLLTKWWALKDNQKLGNRGSGSMIKKNIKSMLECFFLNKNRKSQDRMDAQTMHDKLLKYVKAKDIEAEDIPKTSMIQNWLNTYARAFK</sequence>
<accession>A0ABN7VM46</accession>
<name>A0ABN7VM46_GIGMA</name>
<keyword evidence="2" id="KW-1185">Reference proteome</keyword>
<gene>
    <name evidence="1" type="ORF">GMARGA_LOCUS20012</name>
</gene>
<protein>
    <submittedName>
        <fullName evidence="1">20685_t:CDS:1</fullName>
    </submittedName>
</protein>
<comment type="caution">
    <text evidence="1">The sequence shown here is derived from an EMBL/GenBank/DDBJ whole genome shotgun (WGS) entry which is preliminary data.</text>
</comment>
<dbReference type="Proteomes" id="UP000789901">
    <property type="component" value="Unassembled WGS sequence"/>
</dbReference>
<reference evidence="1 2" key="1">
    <citation type="submission" date="2021-06" db="EMBL/GenBank/DDBJ databases">
        <authorList>
            <person name="Kallberg Y."/>
            <person name="Tangrot J."/>
            <person name="Rosling A."/>
        </authorList>
    </citation>
    <scope>NUCLEOTIDE SEQUENCE [LARGE SCALE GENOMIC DNA]</scope>
    <source>
        <strain evidence="1 2">120-4 pot B 10/14</strain>
    </source>
</reference>
<organism evidence="1 2">
    <name type="scientific">Gigaspora margarita</name>
    <dbReference type="NCBI Taxonomy" id="4874"/>
    <lineage>
        <taxon>Eukaryota</taxon>
        <taxon>Fungi</taxon>
        <taxon>Fungi incertae sedis</taxon>
        <taxon>Mucoromycota</taxon>
        <taxon>Glomeromycotina</taxon>
        <taxon>Glomeromycetes</taxon>
        <taxon>Diversisporales</taxon>
        <taxon>Gigasporaceae</taxon>
        <taxon>Gigaspora</taxon>
    </lineage>
</organism>
<evidence type="ECO:0000313" key="2">
    <source>
        <dbReference type="Proteomes" id="UP000789901"/>
    </source>
</evidence>
<dbReference type="EMBL" id="CAJVQB010017179">
    <property type="protein sequence ID" value="CAG8783089.1"/>
    <property type="molecule type" value="Genomic_DNA"/>
</dbReference>